<gene>
    <name evidence="1" type="ORF">SAMN05660772_01850</name>
</gene>
<protein>
    <submittedName>
        <fullName evidence="1">Uncharacterized protein</fullName>
    </submittedName>
</protein>
<organism evidence="1 2">
    <name type="scientific">Pasteurella testudinis DSM 23072</name>
    <dbReference type="NCBI Taxonomy" id="1122938"/>
    <lineage>
        <taxon>Bacteria</taxon>
        <taxon>Pseudomonadati</taxon>
        <taxon>Pseudomonadota</taxon>
        <taxon>Gammaproteobacteria</taxon>
        <taxon>Pasteurellales</taxon>
        <taxon>Pasteurellaceae</taxon>
        <taxon>Pasteurella</taxon>
    </lineage>
</organism>
<dbReference type="STRING" id="1122938.SAMN05660772_01850"/>
<dbReference type="AlphaFoldDB" id="A0A1W1UJY3"/>
<sequence length="65" mass="7426">MIRENIEVEVSPELRAKIEATKARMGIAHLKYSDHVIRALFEAMIWEEEEKPGGLAAALKNYQDN</sequence>
<proteinExistence type="predicted"/>
<accession>A0A1W1UJY3</accession>
<evidence type="ECO:0000313" key="2">
    <source>
        <dbReference type="Proteomes" id="UP000192408"/>
    </source>
</evidence>
<dbReference type="EMBL" id="FWWV01000006">
    <property type="protein sequence ID" value="SMB81435.1"/>
    <property type="molecule type" value="Genomic_DNA"/>
</dbReference>
<keyword evidence="2" id="KW-1185">Reference proteome</keyword>
<dbReference type="Proteomes" id="UP000192408">
    <property type="component" value="Unassembled WGS sequence"/>
</dbReference>
<name>A0A1W1UJY3_9PAST</name>
<dbReference type="RefSeq" id="WP_084256188.1">
    <property type="nucleotide sequence ID" value="NZ_FWWV01000006.1"/>
</dbReference>
<evidence type="ECO:0000313" key="1">
    <source>
        <dbReference type="EMBL" id="SMB81435.1"/>
    </source>
</evidence>
<reference evidence="2" key="1">
    <citation type="submission" date="2017-04" db="EMBL/GenBank/DDBJ databases">
        <authorList>
            <person name="Varghese N."/>
            <person name="Submissions S."/>
        </authorList>
    </citation>
    <scope>NUCLEOTIDE SEQUENCE [LARGE SCALE GENOMIC DNA]</scope>
    <source>
        <strain evidence="2">DSM 23072</strain>
    </source>
</reference>